<keyword evidence="5 9" id="KW-0472">Membrane</keyword>
<evidence type="ECO:0000256" key="9">
    <source>
        <dbReference type="SAM" id="Phobius"/>
    </source>
</evidence>
<protein>
    <recommendedName>
        <fullName evidence="10">G-protein coupled receptors family 1 profile domain-containing protein</fullName>
    </recommendedName>
</protein>
<dbReference type="Proteomes" id="UP001209878">
    <property type="component" value="Unassembled WGS sequence"/>
</dbReference>
<gene>
    <name evidence="11" type="ORF">NP493_123g02035</name>
</gene>
<keyword evidence="2 9" id="KW-0812">Transmembrane</keyword>
<comment type="caution">
    <text evidence="11">The sequence shown here is derived from an EMBL/GenBank/DDBJ whole genome shotgun (WGS) entry which is preliminary data.</text>
</comment>
<dbReference type="PANTHER" id="PTHR24243:SF208">
    <property type="entry name" value="PYROKININ-1 RECEPTOR"/>
    <property type="match status" value="1"/>
</dbReference>
<accession>A0AAD9P6B1</accession>
<feature type="transmembrane region" description="Helical" evidence="9">
    <location>
        <begin position="134"/>
        <end position="155"/>
    </location>
</feature>
<keyword evidence="7" id="KW-0807">Transducer</keyword>
<dbReference type="InterPro" id="IPR017452">
    <property type="entry name" value="GPCR_Rhodpsn_7TM"/>
</dbReference>
<dbReference type="InterPro" id="IPR000276">
    <property type="entry name" value="GPCR_Rhodpsn"/>
</dbReference>
<name>A0AAD9P6B1_RIDPI</name>
<dbReference type="PROSITE" id="PS50262">
    <property type="entry name" value="G_PROTEIN_RECEP_F1_2"/>
    <property type="match status" value="1"/>
</dbReference>
<evidence type="ECO:0000256" key="6">
    <source>
        <dbReference type="ARBA" id="ARBA00023170"/>
    </source>
</evidence>
<evidence type="ECO:0000256" key="4">
    <source>
        <dbReference type="ARBA" id="ARBA00023040"/>
    </source>
</evidence>
<dbReference type="PANTHER" id="PTHR24243">
    <property type="entry name" value="G-PROTEIN COUPLED RECEPTOR"/>
    <property type="match status" value="1"/>
</dbReference>
<sequence>MRWLAKMRYVFQLTTFMLFVLPMAVITALYIRIGLALRKAGNDRQLSTMSSGHGSPKRRRPIIKMLGSNKFRQLLGMPARNKVPARRRTELVQAYLVAVVVAFFICWAPFHAQRLMTAYVRDWTPSLLEIQSCLFYISGVLYFVSSTVNPILYNLMSKKYREAFKETLCRCFLSPEQRRKRDSRGRIIGERSMTCYTVAGGNSTRSVRERELISLIPKQAPPLRSSSDSSDDGRLRMLAAEQRHLARQDNPVNGNIPKCKDDTNSMPLSGHETGSLELAHLNKSNGRLN</sequence>
<evidence type="ECO:0000256" key="8">
    <source>
        <dbReference type="SAM" id="MobiDB-lite"/>
    </source>
</evidence>
<dbReference type="Gene3D" id="1.20.1070.10">
    <property type="entry name" value="Rhodopsin 7-helix transmembrane proteins"/>
    <property type="match status" value="1"/>
</dbReference>
<reference evidence="11" key="1">
    <citation type="journal article" date="2023" name="Mol. Biol. Evol.">
        <title>Third-Generation Sequencing Reveals the Adaptive Role of the Epigenome in Three Deep-Sea Polychaetes.</title>
        <authorList>
            <person name="Perez M."/>
            <person name="Aroh O."/>
            <person name="Sun Y."/>
            <person name="Lan Y."/>
            <person name="Juniper S.K."/>
            <person name="Young C.R."/>
            <person name="Angers B."/>
            <person name="Qian P.Y."/>
        </authorList>
    </citation>
    <scope>NUCLEOTIDE SEQUENCE</scope>
    <source>
        <strain evidence="11">R07B-5</strain>
    </source>
</reference>
<keyword evidence="12" id="KW-1185">Reference proteome</keyword>
<dbReference type="PRINTS" id="PR00237">
    <property type="entry name" value="GPCRRHODOPSN"/>
</dbReference>
<feature type="transmembrane region" description="Helical" evidence="9">
    <location>
        <begin position="91"/>
        <end position="110"/>
    </location>
</feature>
<evidence type="ECO:0000256" key="2">
    <source>
        <dbReference type="ARBA" id="ARBA00022692"/>
    </source>
</evidence>
<keyword evidence="4" id="KW-0297">G-protein coupled receptor</keyword>
<evidence type="ECO:0000256" key="7">
    <source>
        <dbReference type="ARBA" id="ARBA00023224"/>
    </source>
</evidence>
<keyword evidence="6" id="KW-0675">Receptor</keyword>
<dbReference type="Pfam" id="PF00001">
    <property type="entry name" value="7tm_1"/>
    <property type="match status" value="1"/>
</dbReference>
<evidence type="ECO:0000256" key="5">
    <source>
        <dbReference type="ARBA" id="ARBA00023136"/>
    </source>
</evidence>
<dbReference type="GO" id="GO:0008188">
    <property type="term" value="F:neuropeptide receptor activity"/>
    <property type="evidence" value="ECO:0007669"/>
    <property type="project" value="TreeGrafter"/>
</dbReference>
<evidence type="ECO:0000259" key="10">
    <source>
        <dbReference type="PROSITE" id="PS50262"/>
    </source>
</evidence>
<dbReference type="SUPFAM" id="SSF81321">
    <property type="entry name" value="Family A G protein-coupled receptor-like"/>
    <property type="match status" value="1"/>
</dbReference>
<feature type="domain" description="G-protein coupled receptors family 1 profile" evidence="10">
    <location>
        <begin position="1"/>
        <end position="153"/>
    </location>
</feature>
<keyword evidence="3 9" id="KW-1133">Transmembrane helix</keyword>
<evidence type="ECO:0000256" key="1">
    <source>
        <dbReference type="ARBA" id="ARBA00004141"/>
    </source>
</evidence>
<proteinExistence type="predicted"/>
<dbReference type="EMBL" id="JAODUO010000123">
    <property type="protein sequence ID" value="KAK2188745.1"/>
    <property type="molecule type" value="Genomic_DNA"/>
</dbReference>
<feature type="region of interest" description="Disordered" evidence="8">
    <location>
        <begin position="243"/>
        <end position="289"/>
    </location>
</feature>
<dbReference type="AlphaFoldDB" id="A0AAD9P6B1"/>
<organism evidence="11 12">
    <name type="scientific">Ridgeia piscesae</name>
    <name type="common">Tubeworm</name>
    <dbReference type="NCBI Taxonomy" id="27915"/>
    <lineage>
        <taxon>Eukaryota</taxon>
        <taxon>Metazoa</taxon>
        <taxon>Spiralia</taxon>
        <taxon>Lophotrochozoa</taxon>
        <taxon>Annelida</taxon>
        <taxon>Polychaeta</taxon>
        <taxon>Sedentaria</taxon>
        <taxon>Canalipalpata</taxon>
        <taxon>Sabellida</taxon>
        <taxon>Siboglinidae</taxon>
        <taxon>Ridgeia</taxon>
    </lineage>
</organism>
<evidence type="ECO:0000313" key="12">
    <source>
        <dbReference type="Proteomes" id="UP001209878"/>
    </source>
</evidence>
<evidence type="ECO:0000256" key="3">
    <source>
        <dbReference type="ARBA" id="ARBA00022989"/>
    </source>
</evidence>
<dbReference type="GO" id="GO:0005886">
    <property type="term" value="C:plasma membrane"/>
    <property type="evidence" value="ECO:0007669"/>
    <property type="project" value="TreeGrafter"/>
</dbReference>
<feature type="transmembrane region" description="Helical" evidence="9">
    <location>
        <begin position="12"/>
        <end position="31"/>
    </location>
</feature>
<evidence type="ECO:0000313" key="11">
    <source>
        <dbReference type="EMBL" id="KAK2188745.1"/>
    </source>
</evidence>
<comment type="subcellular location">
    <subcellularLocation>
        <location evidence="1">Membrane</location>
        <topology evidence="1">Multi-pass membrane protein</topology>
    </subcellularLocation>
</comment>